<keyword evidence="2" id="KW-0285">Flavoprotein</keyword>
<evidence type="ECO:0000313" key="9">
    <source>
        <dbReference type="Proteomes" id="UP000306544"/>
    </source>
</evidence>
<dbReference type="Gene3D" id="3.50.50.60">
    <property type="entry name" value="FAD/NAD(P)-binding domain"/>
    <property type="match status" value="2"/>
</dbReference>
<dbReference type="GO" id="GO:0000166">
    <property type="term" value="F:nucleotide binding"/>
    <property type="evidence" value="ECO:0007669"/>
    <property type="project" value="UniProtKB-KW"/>
</dbReference>
<dbReference type="OrthoDB" id="4763248at2"/>
<evidence type="ECO:0000256" key="4">
    <source>
        <dbReference type="PIRSR" id="PIRSR000350-3"/>
    </source>
</evidence>
<feature type="disulfide bond" description="Redox-active" evidence="5">
    <location>
        <begin position="42"/>
        <end position="47"/>
    </location>
</feature>
<feature type="binding site" evidence="4">
    <location>
        <position position="263"/>
    </location>
    <ligand>
        <name>NAD(+)</name>
        <dbReference type="ChEBI" id="CHEBI:57540"/>
    </ligand>
</feature>
<feature type="binding site" evidence="4">
    <location>
        <position position="51"/>
    </location>
    <ligand>
        <name>FAD</name>
        <dbReference type="ChEBI" id="CHEBI:57692"/>
    </ligand>
</feature>
<feature type="binding site" evidence="4">
    <location>
        <begin position="173"/>
        <end position="180"/>
    </location>
    <ligand>
        <name>NAD(+)</name>
        <dbReference type="ChEBI" id="CHEBI:57540"/>
    </ligand>
</feature>
<dbReference type="GO" id="GO:0016491">
    <property type="term" value="F:oxidoreductase activity"/>
    <property type="evidence" value="ECO:0007669"/>
    <property type="project" value="InterPro"/>
</dbReference>
<accession>A0A5R9A9Z2</accession>
<reference evidence="8 9" key="1">
    <citation type="submission" date="2019-05" db="EMBL/GenBank/DDBJ databases">
        <title>Nesterenkonia sp. GY239, isolated from the Southern Atlantic Ocean.</title>
        <authorList>
            <person name="Zhang G."/>
        </authorList>
    </citation>
    <scope>NUCLEOTIDE SEQUENCE [LARGE SCALE GENOMIC DNA]</scope>
    <source>
        <strain evidence="8 9">GY239</strain>
    </source>
</reference>
<keyword evidence="4" id="KW-0520">NAD</keyword>
<evidence type="ECO:0000256" key="5">
    <source>
        <dbReference type="PIRSR" id="PIRSR000350-4"/>
    </source>
</evidence>
<dbReference type="InterPro" id="IPR036188">
    <property type="entry name" value="FAD/NAD-bd_sf"/>
</dbReference>
<dbReference type="InterPro" id="IPR004099">
    <property type="entry name" value="Pyr_nucl-diS_OxRdtase_dimer"/>
</dbReference>
<evidence type="ECO:0000313" key="8">
    <source>
        <dbReference type="EMBL" id="TLP75599.1"/>
    </source>
</evidence>
<dbReference type="RefSeq" id="WP_138170342.1">
    <property type="nucleotide sequence ID" value="NZ_VAWA01000008.1"/>
</dbReference>
<comment type="caution">
    <text evidence="8">The sequence shown here is derived from an EMBL/GenBank/DDBJ whole genome shotgun (WGS) entry which is preliminary data.</text>
</comment>
<dbReference type="PRINTS" id="PR00411">
    <property type="entry name" value="PNDRDTASEI"/>
</dbReference>
<dbReference type="InterPro" id="IPR001100">
    <property type="entry name" value="Pyr_nuc-diS_OxRdtase"/>
</dbReference>
<dbReference type="SUPFAM" id="SSF51905">
    <property type="entry name" value="FAD/NAD(P)-binding domain"/>
    <property type="match status" value="1"/>
</dbReference>
<name>A0A5R9A9Z2_9MICC</name>
<organism evidence="8 9">
    <name type="scientific">Nesterenkonia sphaerica</name>
    <dbReference type="NCBI Taxonomy" id="1804988"/>
    <lineage>
        <taxon>Bacteria</taxon>
        <taxon>Bacillati</taxon>
        <taxon>Actinomycetota</taxon>
        <taxon>Actinomycetes</taxon>
        <taxon>Micrococcales</taxon>
        <taxon>Micrococcaceae</taxon>
        <taxon>Nesterenkonia</taxon>
    </lineage>
</organism>
<evidence type="ECO:0000259" key="6">
    <source>
        <dbReference type="Pfam" id="PF02852"/>
    </source>
</evidence>
<dbReference type="Gene3D" id="3.30.390.30">
    <property type="match status" value="1"/>
</dbReference>
<evidence type="ECO:0000256" key="1">
    <source>
        <dbReference type="ARBA" id="ARBA00007532"/>
    </source>
</evidence>
<feature type="domain" description="Pyridine nucleotide-disulphide oxidoreductase dimerisation" evidence="6">
    <location>
        <begin position="341"/>
        <end position="443"/>
    </location>
</feature>
<keyword evidence="3 4" id="KW-0274">FAD</keyword>
<dbReference type="PANTHER" id="PTHR43014">
    <property type="entry name" value="MERCURIC REDUCTASE"/>
    <property type="match status" value="1"/>
</dbReference>
<dbReference type="Proteomes" id="UP000306544">
    <property type="component" value="Unassembled WGS sequence"/>
</dbReference>
<proteinExistence type="inferred from homology"/>
<dbReference type="PIRSF" id="PIRSF000350">
    <property type="entry name" value="Mercury_reductase_MerA"/>
    <property type="match status" value="1"/>
</dbReference>
<dbReference type="EMBL" id="VAWA01000008">
    <property type="protein sequence ID" value="TLP75599.1"/>
    <property type="molecule type" value="Genomic_DNA"/>
</dbReference>
<dbReference type="AlphaFoldDB" id="A0A5R9A9Z2"/>
<dbReference type="InterPro" id="IPR016156">
    <property type="entry name" value="FAD/NAD-linked_Rdtase_dimer_sf"/>
</dbReference>
<evidence type="ECO:0000259" key="7">
    <source>
        <dbReference type="Pfam" id="PF07992"/>
    </source>
</evidence>
<keyword evidence="4" id="KW-0547">Nucleotide-binding</keyword>
<protein>
    <submittedName>
        <fullName evidence="8">NAD(P)/FAD-dependent oxidoreductase</fullName>
    </submittedName>
</protein>
<dbReference type="Pfam" id="PF02852">
    <property type="entry name" value="Pyr_redox_dim"/>
    <property type="match status" value="1"/>
</dbReference>
<dbReference type="Pfam" id="PF07992">
    <property type="entry name" value="Pyr_redox_2"/>
    <property type="match status" value="1"/>
</dbReference>
<dbReference type="PANTHER" id="PTHR43014:SF5">
    <property type="entry name" value="GLUTATHIONE REDUCTASE (NADPH)"/>
    <property type="match status" value="1"/>
</dbReference>
<dbReference type="PRINTS" id="PR00368">
    <property type="entry name" value="FADPNR"/>
</dbReference>
<feature type="binding site" evidence="4">
    <location>
        <position position="304"/>
    </location>
    <ligand>
        <name>FAD</name>
        <dbReference type="ChEBI" id="CHEBI:57692"/>
    </ligand>
</feature>
<feature type="domain" description="FAD/NAD(P)-binding" evidence="7">
    <location>
        <begin position="5"/>
        <end position="321"/>
    </location>
</feature>
<comment type="cofactor">
    <cofactor evidence="4">
        <name>FAD</name>
        <dbReference type="ChEBI" id="CHEBI:57692"/>
    </cofactor>
    <text evidence="4">Binds 1 FAD per subunit.</text>
</comment>
<sequence length="450" mass="47443">MDHEYDLLVIGAGMAGISAATKCASQGWRVGIVDDLPYGGTCALRGCDPKKILRRGAEVVEAARLMAGKGVLDPGLAMDWAALNQHKHTFTDPLPQQMEQNLRTHGVDALHGPAQFTGPRSVLVAQAEHTAAKVLIATGAVPRPLDFPGSEHLIDSTEFLNLTDLPGRIVFLGGGFISFEFAHIAARAGSTTVIVDRGVRPLKEFDADLVELLVARGAEAGVEVRRRTSIASIEKTGTGYTVSLETPRGTTTVETDLVVHGAGRQADLARLNLEAAGVRYGDAGVEVEAHLQSTTNPRVYAAGDAAATPGRPLTPVAVAEAKVAASNMLKSATAVPDYSATPTTVFSIPELVRIGMLEEEARASGVDVEVRYTDTSGWYSQHRIGEHAGAVKILVDRSDDRIVGAHLFGADYAELGNTISLAMKHGLTASQLRSANATYPSVGSDLGSLL</sequence>
<dbReference type="SUPFAM" id="SSF55424">
    <property type="entry name" value="FAD/NAD-linked reductases, dimerisation (C-terminal) domain"/>
    <property type="match status" value="1"/>
</dbReference>
<evidence type="ECO:0000256" key="2">
    <source>
        <dbReference type="ARBA" id="ARBA00022630"/>
    </source>
</evidence>
<gene>
    <name evidence="8" type="ORF">FEF27_08075</name>
</gene>
<evidence type="ECO:0000256" key="3">
    <source>
        <dbReference type="ARBA" id="ARBA00022827"/>
    </source>
</evidence>
<comment type="similarity">
    <text evidence="1">Belongs to the class-I pyridine nucleotide-disulfide oxidoreductase family.</text>
</comment>
<dbReference type="InterPro" id="IPR023753">
    <property type="entry name" value="FAD/NAD-binding_dom"/>
</dbReference>
<keyword evidence="9" id="KW-1185">Reference proteome</keyword>